<dbReference type="AlphaFoldDB" id="A0A1R3JJ81"/>
<gene>
    <name evidence="1" type="ORF">COLO4_16153</name>
</gene>
<dbReference type="Proteomes" id="UP000187203">
    <property type="component" value="Unassembled WGS sequence"/>
</dbReference>
<comment type="caution">
    <text evidence="1">The sequence shown here is derived from an EMBL/GenBank/DDBJ whole genome shotgun (WGS) entry which is preliminary data.</text>
</comment>
<sequence length="118" mass="13580">MRVCRECEKGYGGLSVDDQCVLRRFLCFFLFFFWRGGRFQDPLEGGGRSVYIVSVVDRRSTISTERDDKDGWRNGLAATALTPPPLKEVYKASYLIIGTFLRKHKMLEEQEPIHKGKS</sequence>
<keyword evidence="2" id="KW-1185">Reference proteome</keyword>
<evidence type="ECO:0000313" key="1">
    <source>
        <dbReference type="EMBL" id="OMO94860.1"/>
    </source>
</evidence>
<name>A0A1R3JJ81_9ROSI</name>
<protein>
    <submittedName>
        <fullName evidence="1">Uncharacterized protein</fullName>
    </submittedName>
</protein>
<evidence type="ECO:0000313" key="2">
    <source>
        <dbReference type="Proteomes" id="UP000187203"/>
    </source>
</evidence>
<proteinExistence type="predicted"/>
<dbReference type="EMBL" id="AWUE01015954">
    <property type="protein sequence ID" value="OMO94860.1"/>
    <property type="molecule type" value="Genomic_DNA"/>
</dbReference>
<reference evidence="2" key="1">
    <citation type="submission" date="2013-09" db="EMBL/GenBank/DDBJ databases">
        <title>Corchorus olitorius genome sequencing.</title>
        <authorList>
            <person name="Alam M."/>
            <person name="Haque M.S."/>
            <person name="Islam M.S."/>
            <person name="Emdad E.M."/>
            <person name="Islam M.M."/>
            <person name="Ahmed B."/>
            <person name="Halim A."/>
            <person name="Hossen Q.M.M."/>
            <person name="Hossain M.Z."/>
            <person name="Ahmed R."/>
            <person name="Khan M.M."/>
            <person name="Islam R."/>
            <person name="Rashid M.M."/>
            <person name="Khan S.A."/>
            <person name="Rahman M.S."/>
            <person name="Alam M."/>
            <person name="Yahiya A.S."/>
            <person name="Khan M.S."/>
            <person name="Azam M.S."/>
            <person name="Haque T."/>
            <person name="Lashkar M.Z.H."/>
            <person name="Akhand A.I."/>
            <person name="Morshed G."/>
            <person name="Roy S."/>
            <person name="Uddin K.S."/>
            <person name="Rabeya T."/>
            <person name="Hossain A.S."/>
            <person name="Chowdhury A."/>
            <person name="Snigdha A.R."/>
            <person name="Mortoza M.S."/>
            <person name="Matin S.A."/>
            <person name="Hoque S.M.E."/>
            <person name="Islam M.K."/>
            <person name="Roy D.K."/>
            <person name="Haider R."/>
            <person name="Moosa M.M."/>
            <person name="Elias S.M."/>
            <person name="Hasan A.M."/>
            <person name="Jahan S."/>
            <person name="Shafiuddin M."/>
            <person name="Mahmood N."/>
            <person name="Shommy N.S."/>
        </authorList>
    </citation>
    <scope>NUCLEOTIDE SEQUENCE [LARGE SCALE GENOMIC DNA]</scope>
    <source>
        <strain evidence="2">cv. O-4</strain>
    </source>
</reference>
<organism evidence="1 2">
    <name type="scientific">Corchorus olitorius</name>
    <dbReference type="NCBI Taxonomy" id="93759"/>
    <lineage>
        <taxon>Eukaryota</taxon>
        <taxon>Viridiplantae</taxon>
        <taxon>Streptophyta</taxon>
        <taxon>Embryophyta</taxon>
        <taxon>Tracheophyta</taxon>
        <taxon>Spermatophyta</taxon>
        <taxon>Magnoliopsida</taxon>
        <taxon>eudicotyledons</taxon>
        <taxon>Gunneridae</taxon>
        <taxon>Pentapetalae</taxon>
        <taxon>rosids</taxon>
        <taxon>malvids</taxon>
        <taxon>Malvales</taxon>
        <taxon>Malvaceae</taxon>
        <taxon>Grewioideae</taxon>
        <taxon>Apeibeae</taxon>
        <taxon>Corchorus</taxon>
    </lineage>
</organism>
<accession>A0A1R3JJ81</accession>